<evidence type="ECO:0000313" key="2">
    <source>
        <dbReference type="Proteomes" id="UP001419268"/>
    </source>
</evidence>
<keyword evidence="2" id="KW-1185">Reference proteome</keyword>
<protein>
    <submittedName>
        <fullName evidence="1">Uncharacterized protein</fullName>
    </submittedName>
</protein>
<dbReference type="AlphaFoldDB" id="A0AAP0IBN6"/>
<comment type="caution">
    <text evidence="1">The sequence shown here is derived from an EMBL/GenBank/DDBJ whole genome shotgun (WGS) entry which is preliminary data.</text>
</comment>
<dbReference type="Proteomes" id="UP001419268">
    <property type="component" value="Unassembled WGS sequence"/>
</dbReference>
<sequence>MELVVLKLYTWAQSYLKCASINKLVQRVKPLRPHLNLGLICPFLGFTLGPLCTPSWALPFPIHRLADRGNRRSTTTFKSSSIVRYPLLCRLAAAYTLRKTKKFDQENGVFFCRNPATTGVDALIRGARRRIAVGHSRNSIESLLIYSLGLSPLLETIAIPSSSNGKKPVIRKEYRFFRDETVRKLSVPHNRNIPKTLGYVPPRAFYEPR</sequence>
<organism evidence="1 2">
    <name type="scientific">Stephania cephalantha</name>
    <dbReference type="NCBI Taxonomy" id="152367"/>
    <lineage>
        <taxon>Eukaryota</taxon>
        <taxon>Viridiplantae</taxon>
        <taxon>Streptophyta</taxon>
        <taxon>Embryophyta</taxon>
        <taxon>Tracheophyta</taxon>
        <taxon>Spermatophyta</taxon>
        <taxon>Magnoliopsida</taxon>
        <taxon>Ranunculales</taxon>
        <taxon>Menispermaceae</taxon>
        <taxon>Menispermoideae</taxon>
        <taxon>Cissampelideae</taxon>
        <taxon>Stephania</taxon>
    </lineage>
</organism>
<name>A0AAP0IBN6_9MAGN</name>
<gene>
    <name evidence="1" type="ORF">Scep_019704</name>
</gene>
<dbReference type="EMBL" id="JBBNAG010000008">
    <property type="protein sequence ID" value="KAK9112185.1"/>
    <property type="molecule type" value="Genomic_DNA"/>
</dbReference>
<proteinExistence type="predicted"/>
<accession>A0AAP0IBN6</accession>
<reference evidence="1 2" key="1">
    <citation type="submission" date="2024-01" db="EMBL/GenBank/DDBJ databases">
        <title>Genome assemblies of Stephania.</title>
        <authorList>
            <person name="Yang L."/>
        </authorList>
    </citation>
    <scope>NUCLEOTIDE SEQUENCE [LARGE SCALE GENOMIC DNA]</scope>
    <source>
        <strain evidence="1">JXDWG</strain>
        <tissue evidence="1">Leaf</tissue>
    </source>
</reference>
<evidence type="ECO:0000313" key="1">
    <source>
        <dbReference type="EMBL" id="KAK9112185.1"/>
    </source>
</evidence>